<keyword evidence="3" id="KW-1185">Reference proteome</keyword>
<feature type="domain" description="Endonuclease/exonuclease/phosphatase" evidence="1">
    <location>
        <begin position="5"/>
        <end position="63"/>
    </location>
</feature>
<protein>
    <submittedName>
        <fullName evidence="2">Reverse transcriptase</fullName>
    </submittedName>
</protein>
<dbReference type="InterPro" id="IPR005135">
    <property type="entry name" value="Endo/exonuclease/phosphatase"/>
</dbReference>
<dbReference type="PaxDb" id="67767-A0A0J7N7H5"/>
<accession>A0A0J7N7H5</accession>
<gene>
    <name evidence="2" type="ORF">RF55_11915</name>
</gene>
<keyword evidence="2" id="KW-0548">Nucleotidyltransferase</keyword>
<dbReference type="AlphaFoldDB" id="A0A0J7N7H5"/>
<keyword evidence="2" id="KW-0695">RNA-directed DNA polymerase</keyword>
<evidence type="ECO:0000313" key="3">
    <source>
        <dbReference type="Proteomes" id="UP000036403"/>
    </source>
</evidence>
<comment type="caution">
    <text evidence="2">The sequence shown here is derived from an EMBL/GenBank/DDBJ whole genome shotgun (WGS) entry which is preliminary data.</text>
</comment>
<dbReference type="InterPro" id="IPR036691">
    <property type="entry name" value="Endo/exonu/phosph_ase_sf"/>
</dbReference>
<dbReference type="GO" id="GO:0003964">
    <property type="term" value="F:RNA-directed DNA polymerase activity"/>
    <property type="evidence" value="ECO:0007669"/>
    <property type="project" value="UniProtKB-KW"/>
</dbReference>
<proteinExistence type="predicted"/>
<evidence type="ECO:0000259" key="1">
    <source>
        <dbReference type="Pfam" id="PF14529"/>
    </source>
</evidence>
<dbReference type="Pfam" id="PF14529">
    <property type="entry name" value="Exo_endo_phos_2"/>
    <property type="match status" value="1"/>
</dbReference>
<dbReference type="OrthoDB" id="415822at2759"/>
<keyword evidence="2" id="KW-0808">Transferase</keyword>
<organism evidence="2 3">
    <name type="scientific">Lasius niger</name>
    <name type="common">Black garden ant</name>
    <dbReference type="NCBI Taxonomy" id="67767"/>
    <lineage>
        <taxon>Eukaryota</taxon>
        <taxon>Metazoa</taxon>
        <taxon>Ecdysozoa</taxon>
        <taxon>Arthropoda</taxon>
        <taxon>Hexapoda</taxon>
        <taxon>Insecta</taxon>
        <taxon>Pterygota</taxon>
        <taxon>Neoptera</taxon>
        <taxon>Endopterygota</taxon>
        <taxon>Hymenoptera</taxon>
        <taxon>Apocrita</taxon>
        <taxon>Aculeata</taxon>
        <taxon>Formicoidea</taxon>
        <taxon>Formicidae</taxon>
        <taxon>Formicinae</taxon>
        <taxon>Lasius</taxon>
        <taxon>Lasius</taxon>
    </lineage>
</organism>
<sequence length="89" mass="10394">MDGKDWAAECDLRIVNISSVPTCVRLQGFSVIDLTWSTSDLIHEITNWYVAEDTETLSDHKYIRFQIGNDSCQPRSRSKKPLRWNQIRH</sequence>
<dbReference type="Gene3D" id="3.60.10.10">
    <property type="entry name" value="Endonuclease/exonuclease/phosphatase"/>
    <property type="match status" value="1"/>
</dbReference>
<dbReference type="Proteomes" id="UP000036403">
    <property type="component" value="Unassembled WGS sequence"/>
</dbReference>
<dbReference type="EMBL" id="LBMM01008868">
    <property type="protein sequence ID" value="KMQ88575.1"/>
    <property type="molecule type" value="Genomic_DNA"/>
</dbReference>
<name>A0A0J7N7H5_LASNI</name>
<dbReference type="SUPFAM" id="SSF56219">
    <property type="entry name" value="DNase I-like"/>
    <property type="match status" value="1"/>
</dbReference>
<evidence type="ECO:0000313" key="2">
    <source>
        <dbReference type="EMBL" id="KMQ88575.1"/>
    </source>
</evidence>
<reference evidence="2 3" key="1">
    <citation type="submission" date="2015-04" db="EMBL/GenBank/DDBJ databases">
        <title>Lasius niger genome sequencing.</title>
        <authorList>
            <person name="Konorov E.A."/>
            <person name="Nikitin M.A."/>
            <person name="Kirill M.V."/>
            <person name="Chang P."/>
        </authorList>
    </citation>
    <scope>NUCLEOTIDE SEQUENCE [LARGE SCALE GENOMIC DNA]</scope>
    <source>
        <tissue evidence="2">Whole</tissue>
    </source>
</reference>